<gene>
    <name evidence="1" type="ORF">RHMOL_Rhmol02G0134600</name>
</gene>
<protein>
    <submittedName>
        <fullName evidence="1">Uncharacterized protein</fullName>
    </submittedName>
</protein>
<keyword evidence="2" id="KW-1185">Reference proteome</keyword>
<sequence>MASLPPITTTAAPAATSTTSSTLFSSPFFKKTLQVPTNITRNHKYSFKVSCKLAKDNERNGEISQGKFDRRDMLIGLGGLYGAAGLVADPLALAAPISAPNINTCGAADLPTGARQTNCCPPKSTQIVDFKFPPLPNAMRVRPAAHLADATYVAKFNKALQLMRDLPDSDPRSFKQQAAIHCAYCDGAYHQVGFPNLDLQVHGGWLFFPFHRWYLYFFERILGKLIDDPSFAMPFWNWDSPAGMKMPALYTSPKSPLYDALRDVNHQPPTVIDLDYNGKDTSETDQARISSNLNVMYRQVVSSGKTPSLFMGSAYRAGDDPDPGAGSLENIPHGPVHIWCGDPNQPNLEDMGNFYSAGFDPIFFGHHSNVDRTWSIWKTLGGKRQDFTDPDWLNSSFVFYDENANLTRVQVKDCLDTTKLGYVYQEVDIPWLTTKPTPRVSSIFKKVKNAVSAISEAKAAEEVPSASVVFPRNLDKTVKVIVPRPRKSRSKKEKEDEEEVLVIDGIEVSRDVFVKFDVFINDEDETTSGPHRTEFAGSFVNVPHKHKHHTKIKTRLRLGISELLEELGAEDDENVLVTLVPKNGAGDVSIDGVRIEFD</sequence>
<comment type="caution">
    <text evidence="1">The sequence shown here is derived from an EMBL/GenBank/DDBJ whole genome shotgun (WGS) entry which is preliminary data.</text>
</comment>
<reference evidence="1" key="1">
    <citation type="submission" date="2022-02" db="EMBL/GenBank/DDBJ databases">
        <title>Plant Genome Project.</title>
        <authorList>
            <person name="Zhang R.-G."/>
        </authorList>
    </citation>
    <scope>NUCLEOTIDE SEQUENCE</scope>
    <source>
        <strain evidence="1">AT1</strain>
    </source>
</reference>
<organism evidence="1 2">
    <name type="scientific">Rhododendron molle</name>
    <name type="common">Chinese azalea</name>
    <name type="synonym">Azalea mollis</name>
    <dbReference type="NCBI Taxonomy" id="49168"/>
    <lineage>
        <taxon>Eukaryota</taxon>
        <taxon>Viridiplantae</taxon>
        <taxon>Streptophyta</taxon>
        <taxon>Embryophyta</taxon>
        <taxon>Tracheophyta</taxon>
        <taxon>Spermatophyta</taxon>
        <taxon>Magnoliopsida</taxon>
        <taxon>eudicotyledons</taxon>
        <taxon>Gunneridae</taxon>
        <taxon>Pentapetalae</taxon>
        <taxon>asterids</taxon>
        <taxon>Ericales</taxon>
        <taxon>Ericaceae</taxon>
        <taxon>Ericoideae</taxon>
        <taxon>Rhodoreae</taxon>
        <taxon>Rhododendron</taxon>
    </lineage>
</organism>
<name>A0ACC0PR38_RHOML</name>
<accession>A0ACC0PR38</accession>
<dbReference type="EMBL" id="CM046389">
    <property type="protein sequence ID" value="KAI8567606.1"/>
    <property type="molecule type" value="Genomic_DNA"/>
</dbReference>
<evidence type="ECO:0000313" key="2">
    <source>
        <dbReference type="Proteomes" id="UP001062846"/>
    </source>
</evidence>
<proteinExistence type="predicted"/>
<evidence type="ECO:0000313" key="1">
    <source>
        <dbReference type="EMBL" id="KAI8567606.1"/>
    </source>
</evidence>
<dbReference type="Proteomes" id="UP001062846">
    <property type="component" value="Chromosome 2"/>
</dbReference>